<comment type="subcellular location">
    <subcellularLocation>
        <location evidence="1">Chromosome</location>
        <location evidence="1">Centromere</location>
    </subcellularLocation>
</comment>
<sequence>MASRKASEASFGLSDVRERMREKKNGVLRTARLNASLASKIKTKIINNSSIIKVSLKHNNKALALALNAEKANAQRLAKEKVILQMELEQCHFQNAFLRNKLCFLNNILKELENLVESVKMARLSEYHTSHLSLSNGQKNSMTEDSWADDISDGHLLSAAAMPLRVPISKPTDLRQQSGSSTAVQKSSLDLQRCAPDKPLETLSVVSDDALPPQLAGKPQSPQKENGKNQSERMEAKEAFLDSRLFRESLCTTQENLNNLSALAWESCPLPYEDEMVKHFYDRLSQGHVTQRRKRSTWFATSTQSSSVDTIPHVSSARATWCGIVKDSSSFSESNTQPQLKSPSSLASPTEASGRFPVKEAFCDQLQAEETGCSVEVVDSSSSEVMEFVPVKIKSKVNCKTDGKKAAKKTSAGRKKTNMIKTSAKNGPDIPEENTRNAKKLILSEVAAWPSGSEASDMEQKACVGALELKNGVSGAVQSLHSPNNVRIRRTYMVNPPQLNSLGSGDLAQAKKDGIVEIQSMESSLLKIPVHTVSSHEVPSDDCSLQNLFLLRDGTSSTCALWEDSSSVTTKSIRQKTNRKTRVISQVNDSEENLLSSMEKIPEAKAEEQCKSSQIRRRKTVTKSSCSGQKNEGNFGPFVGIQGIAQDGTRDSLDKCRKRTYFVCPLDLTGNLGCVQTDFEKDEMVQSRCMPGSKASKIPRVQRKEAAQNNKKQTGDPLEKEQTKVVNTGSLEKESNCKPKSRRKRKTSTPPKTSSVDKQSDGASVLHESSTVLVSEQTVLTEKYSCPTNLLSELGASQEEQIADISLTNKLMDLSQSLESSSVICSTDLPVSCGLTDLPVSKNSETKGNGTPEKSLCLESSLLFKEGRAEEASGERSKVVSSFKHCSQSSPPQEPEIRPLQDLTNARTPSLVPSVEEVPERASRRRPDPACYREPSLKCKLRRGDPFTNREFLHSPVYKTKKKRRPKTKELTKNIKEEQLPQVPVPTQAS</sequence>
<organism evidence="11 12">
    <name type="scientific">Chrysolophus pictus</name>
    <name type="common">Golden pheasant</name>
    <name type="synonym">Phasianus pictus</name>
    <dbReference type="NCBI Taxonomy" id="9089"/>
    <lineage>
        <taxon>Eukaryota</taxon>
        <taxon>Metazoa</taxon>
        <taxon>Chordata</taxon>
        <taxon>Craniata</taxon>
        <taxon>Vertebrata</taxon>
        <taxon>Euteleostomi</taxon>
        <taxon>Archelosauria</taxon>
        <taxon>Archosauria</taxon>
        <taxon>Dinosauria</taxon>
        <taxon>Saurischia</taxon>
        <taxon>Theropoda</taxon>
        <taxon>Coelurosauria</taxon>
        <taxon>Aves</taxon>
        <taxon>Neognathae</taxon>
        <taxon>Galloanserae</taxon>
        <taxon>Galliformes</taxon>
        <taxon>Phasianidae</taxon>
        <taxon>Phasianinae</taxon>
        <taxon>Chrysolophus</taxon>
    </lineage>
</organism>
<feature type="region of interest" description="Disordered" evidence="10">
    <location>
        <begin position="330"/>
        <end position="352"/>
    </location>
</feature>
<evidence type="ECO:0000256" key="3">
    <source>
        <dbReference type="ARBA" id="ARBA00022454"/>
    </source>
</evidence>
<accession>A0A8C3LXB2</accession>
<keyword evidence="8" id="KW-0137">Centromere</keyword>
<reference evidence="11" key="2">
    <citation type="submission" date="2025-09" db="UniProtKB">
        <authorList>
            <consortium name="Ensembl"/>
        </authorList>
    </citation>
    <scope>IDENTIFICATION</scope>
</reference>
<evidence type="ECO:0000256" key="6">
    <source>
        <dbReference type="ARBA" id="ARBA00023054"/>
    </source>
</evidence>
<keyword evidence="3" id="KW-0158">Chromosome</keyword>
<evidence type="ECO:0000256" key="2">
    <source>
        <dbReference type="ARBA" id="ARBA00010845"/>
    </source>
</evidence>
<dbReference type="AlphaFoldDB" id="A0A8C3LXB2"/>
<feature type="compositionally biased region" description="Basic and acidic residues" evidence="10">
    <location>
        <begin position="918"/>
        <end position="928"/>
    </location>
</feature>
<feature type="compositionally biased region" description="Polar residues" evidence="10">
    <location>
        <begin position="330"/>
        <end position="351"/>
    </location>
</feature>
<feature type="region of interest" description="Disordered" evidence="10">
    <location>
        <begin position="952"/>
        <end position="990"/>
    </location>
</feature>
<keyword evidence="4" id="KW-0132">Cell division</keyword>
<evidence type="ECO:0000256" key="4">
    <source>
        <dbReference type="ARBA" id="ARBA00022618"/>
    </source>
</evidence>
<keyword evidence="7" id="KW-0131">Cell cycle</keyword>
<feature type="region of interest" description="Disordered" evidence="10">
    <location>
        <begin position="685"/>
        <end position="765"/>
    </location>
</feature>
<evidence type="ECO:0000313" key="11">
    <source>
        <dbReference type="Ensembl" id="ENSCPIP00010016776.1"/>
    </source>
</evidence>
<name>A0A8C3LXB2_CHRPC</name>
<feature type="region of interest" description="Disordered" evidence="10">
    <location>
        <begin position="206"/>
        <end position="234"/>
    </location>
</feature>
<dbReference type="Ensembl" id="ENSCPIT00010019970.1">
    <property type="protein sequence ID" value="ENSCPIP00010016776.1"/>
    <property type="gene ID" value="ENSCPIG00010013396.1"/>
</dbReference>
<reference evidence="11" key="1">
    <citation type="submission" date="2025-08" db="UniProtKB">
        <authorList>
            <consortium name="Ensembl"/>
        </authorList>
    </citation>
    <scope>IDENTIFICATION</scope>
</reference>
<feature type="compositionally biased region" description="Basic and acidic residues" evidence="10">
    <location>
        <begin position="225"/>
        <end position="234"/>
    </location>
</feature>
<evidence type="ECO:0000313" key="12">
    <source>
        <dbReference type="Proteomes" id="UP000694543"/>
    </source>
</evidence>
<evidence type="ECO:0000256" key="1">
    <source>
        <dbReference type="ARBA" id="ARBA00004584"/>
    </source>
</evidence>
<dbReference type="GO" id="GO:0051301">
    <property type="term" value="P:cell division"/>
    <property type="evidence" value="ECO:0007669"/>
    <property type="project" value="UniProtKB-KW"/>
</dbReference>
<evidence type="ECO:0000256" key="10">
    <source>
        <dbReference type="SAM" id="MobiDB-lite"/>
    </source>
</evidence>
<dbReference type="PANTHER" id="PTHR21577:SF3">
    <property type="entry name" value="SHUGOSHIN 1-RELATED"/>
    <property type="match status" value="1"/>
</dbReference>
<evidence type="ECO:0000256" key="8">
    <source>
        <dbReference type="ARBA" id="ARBA00023328"/>
    </source>
</evidence>
<keyword evidence="12" id="KW-1185">Reference proteome</keyword>
<dbReference type="PANTHER" id="PTHR21577">
    <property type="entry name" value="SHUGOSHIN"/>
    <property type="match status" value="1"/>
</dbReference>
<evidence type="ECO:0008006" key="13">
    <source>
        <dbReference type="Google" id="ProtNLM"/>
    </source>
</evidence>
<evidence type="ECO:0000256" key="7">
    <source>
        <dbReference type="ARBA" id="ARBA00023306"/>
    </source>
</evidence>
<keyword evidence="5" id="KW-0159">Chromosome partition</keyword>
<feature type="region of interest" description="Disordered" evidence="10">
    <location>
        <begin position="874"/>
        <end position="933"/>
    </location>
</feature>
<feature type="compositionally biased region" description="Basic and acidic residues" evidence="10">
    <location>
        <begin position="968"/>
        <end position="979"/>
    </location>
</feature>
<keyword evidence="6 9" id="KW-0175">Coiled coil</keyword>
<dbReference type="GO" id="GO:0007059">
    <property type="term" value="P:chromosome segregation"/>
    <property type="evidence" value="ECO:0007669"/>
    <property type="project" value="UniProtKB-KW"/>
</dbReference>
<evidence type="ECO:0000256" key="5">
    <source>
        <dbReference type="ARBA" id="ARBA00022829"/>
    </source>
</evidence>
<feature type="coiled-coil region" evidence="9">
    <location>
        <begin position="60"/>
        <end position="87"/>
    </location>
</feature>
<comment type="similarity">
    <text evidence="2">Belongs to the shugoshin family.</text>
</comment>
<feature type="compositionally biased region" description="Basic and acidic residues" evidence="10">
    <location>
        <begin position="713"/>
        <end position="723"/>
    </location>
</feature>
<dbReference type="InterPro" id="IPR038889">
    <property type="entry name" value="Shugoshin1/2"/>
</dbReference>
<feature type="region of interest" description="Disordered" evidence="10">
    <location>
        <begin position="171"/>
        <end position="191"/>
    </location>
</feature>
<dbReference type="GO" id="GO:0051177">
    <property type="term" value="P:meiotic sister chromatid cohesion"/>
    <property type="evidence" value="ECO:0007669"/>
    <property type="project" value="TreeGrafter"/>
</dbReference>
<proteinExistence type="inferred from homology"/>
<feature type="compositionally biased region" description="Polar residues" evidence="10">
    <location>
        <begin position="174"/>
        <end position="190"/>
    </location>
</feature>
<dbReference type="Proteomes" id="UP000694543">
    <property type="component" value="Unplaced"/>
</dbReference>
<evidence type="ECO:0000256" key="9">
    <source>
        <dbReference type="SAM" id="Coils"/>
    </source>
</evidence>
<protein>
    <recommendedName>
        <fullName evidence="13">Shugoshin C-terminal domain-containing protein</fullName>
    </recommendedName>
</protein>
<dbReference type="GO" id="GO:0000776">
    <property type="term" value="C:kinetochore"/>
    <property type="evidence" value="ECO:0007669"/>
    <property type="project" value="TreeGrafter"/>
</dbReference>